<gene>
    <name evidence="3" type="ORF">OW729_05105</name>
</gene>
<evidence type="ECO:0000313" key="3">
    <source>
        <dbReference type="EMBL" id="MCY6957982.1"/>
    </source>
</evidence>
<sequence>MFKNNIKFFREQRKISQMELAQRAGLSKSYISALERYKRNPTLQTLHKISSALEICVGLLVTDNKYCSCLKCKEQCKKSHRI</sequence>
<dbReference type="RefSeq" id="WP_268060380.1">
    <property type="nucleotide sequence ID" value="NZ_JAPQFJ010000003.1"/>
</dbReference>
<dbReference type="SMART" id="SM00530">
    <property type="entry name" value="HTH_XRE"/>
    <property type="match status" value="1"/>
</dbReference>
<dbReference type="Gene3D" id="1.10.260.40">
    <property type="entry name" value="lambda repressor-like DNA-binding domains"/>
    <property type="match status" value="1"/>
</dbReference>
<dbReference type="InterPro" id="IPR010982">
    <property type="entry name" value="Lambda_DNA-bd_dom_sf"/>
</dbReference>
<accession>A0ABT4D6R5</accession>
<comment type="caution">
    <text evidence="3">The sequence shown here is derived from an EMBL/GenBank/DDBJ whole genome shotgun (WGS) entry which is preliminary data.</text>
</comment>
<evidence type="ECO:0000259" key="2">
    <source>
        <dbReference type="PROSITE" id="PS50943"/>
    </source>
</evidence>
<keyword evidence="1" id="KW-0238">DNA-binding</keyword>
<evidence type="ECO:0000256" key="1">
    <source>
        <dbReference type="ARBA" id="ARBA00023125"/>
    </source>
</evidence>
<feature type="domain" description="HTH cro/C1-type" evidence="2">
    <location>
        <begin position="6"/>
        <end position="60"/>
    </location>
</feature>
<dbReference type="PANTHER" id="PTHR46797">
    <property type="entry name" value="HTH-TYPE TRANSCRIPTIONAL REGULATOR"/>
    <property type="match status" value="1"/>
</dbReference>
<dbReference type="InterPro" id="IPR001387">
    <property type="entry name" value="Cro/C1-type_HTH"/>
</dbReference>
<evidence type="ECO:0000313" key="4">
    <source>
        <dbReference type="Proteomes" id="UP001144612"/>
    </source>
</evidence>
<protein>
    <submittedName>
        <fullName evidence="3">Helix-turn-helix transcriptional regulator</fullName>
    </submittedName>
</protein>
<reference evidence="3" key="1">
    <citation type="submission" date="2022-12" db="EMBL/GenBank/DDBJ databases">
        <title>Clostridium sp. nov., isolated from industrial wastewater.</title>
        <authorList>
            <person name="Jiayan W."/>
        </authorList>
    </citation>
    <scope>NUCLEOTIDE SEQUENCE</scope>
    <source>
        <strain evidence="3">ZC22-4</strain>
    </source>
</reference>
<dbReference type="InterPro" id="IPR050807">
    <property type="entry name" value="TransReg_Diox_bact_type"/>
</dbReference>
<dbReference type="Proteomes" id="UP001144612">
    <property type="component" value="Unassembled WGS sequence"/>
</dbReference>
<proteinExistence type="predicted"/>
<dbReference type="PANTHER" id="PTHR46797:SF1">
    <property type="entry name" value="METHYLPHOSPHONATE SYNTHASE"/>
    <property type="match status" value="1"/>
</dbReference>
<keyword evidence="4" id="KW-1185">Reference proteome</keyword>
<dbReference type="SUPFAM" id="SSF47413">
    <property type="entry name" value="lambda repressor-like DNA-binding domains"/>
    <property type="match status" value="1"/>
</dbReference>
<name>A0ABT4D6R5_9CLOT</name>
<dbReference type="EMBL" id="JAPQFJ010000003">
    <property type="protein sequence ID" value="MCY6957982.1"/>
    <property type="molecule type" value="Genomic_DNA"/>
</dbReference>
<dbReference type="CDD" id="cd00093">
    <property type="entry name" value="HTH_XRE"/>
    <property type="match status" value="1"/>
</dbReference>
<organism evidence="3 4">
    <name type="scientific">Clostridium brassicae</name>
    <dbReference type="NCBI Taxonomy" id="2999072"/>
    <lineage>
        <taxon>Bacteria</taxon>
        <taxon>Bacillati</taxon>
        <taxon>Bacillota</taxon>
        <taxon>Clostridia</taxon>
        <taxon>Eubacteriales</taxon>
        <taxon>Clostridiaceae</taxon>
        <taxon>Clostridium</taxon>
    </lineage>
</organism>
<dbReference type="Pfam" id="PF01381">
    <property type="entry name" value="HTH_3"/>
    <property type="match status" value="1"/>
</dbReference>
<dbReference type="PROSITE" id="PS50943">
    <property type="entry name" value="HTH_CROC1"/>
    <property type="match status" value="1"/>
</dbReference>